<dbReference type="GO" id="GO:0005929">
    <property type="term" value="C:cilium"/>
    <property type="evidence" value="ECO:0007669"/>
    <property type="project" value="UniProtKB-SubCell"/>
</dbReference>
<dbReference type="GO" id="GO:0030286">
    <property type="term" value="C:dynein complex"/>
    <property type="evidence" value="ECO:0007669"/>
    <property type="project" value="InterPro"/>
</dbReference>
<dbReference type="GO" id="GO:0045505">
    <property type="term" value="F:dynein intermediate chain binding"/>
    <property type="evidence" value="ECO:0007669"/>
    <property type="project" value="InterPro"/>
</dbReference>
<name>A0A7S3MRG7_9SPIT</name>
<dbReference type="PANTHER" id="PTHR46961:SF3">
    <property type="entry name" value="AAA+ ATPASE DOMAIN-CONTAINING PROTEIN"/>
    <property type="match status" value="1"/>
</dbReference>
<keyword evidence="6" id="KW-0969">Cilium</keyword>
<feature type="domain" description="Dynein heavy chain C-terminal" evidence="9">
    <location>
        <begin position="3"/>
        <end position="302"/>
    </location>
</feature>
<reference evidence="10" key="1">
    <citation type="submission" date="2021-01" db="EMBL/GenBank/DDBJ databases">
        <authorList>
            <person name="Corre E."/>
            <person name="Pelletier E."/>
            <person name="Niang G."/>
            <person name="Scheremetjew M."/>
            <person name="Finn R."/>
            <person name="Kale V."/>
            <person name="Holt S."/>
            <person name="Cochrane G."/>
            <person name="Meng A."/>
            <person name="Brown T."/>
            <person name="Cohen L."/>
        </authorList>
    </citation>
    <scope>NUCLEOTIDE SEQUENCE</scope>
    <source>
        <strain evidence="10">Fehren 1</strain>
    </source>
</reference>
<protein>
    <recommendedName>
        <fullName evidence="9">Dynein heavy chain C-terminal domain-containing protein</fullName>
    </recommendedName>
</protein>
<evidence type="ECO:0000256" key="7">
    <source>
        <dbReference type="ARBA" id="ARBA00023212"/>
    </source>
</evidence>
<dbReference type="GO" id="GO:0051959">
    <property type="term" value="F:dynein light intermediate chain binding"/>
    <property type="evidence" value="ECO:0007669"/>
    <property type="project" value="InterPro"/>
</dbReference>
<keyword evidence="3" id="KW-0963">Cytoplasm</keyword>
<keyword evidence="7" id="KW-0206">Cytoskeleton</keyword>
<evidence type="ECO:0000256" key="1">
    <source>
        <dbReference type="ARBA" id="ARBA00004138"/>
    </source>
</evidence>
<dbReference type="GO" id="GO:0000166">
    <property type="term" value="F:nucleotide binding"/>
    <property type="evidence" value="ECO:0007669"/>
    <property type="project" value="UniProtKB-KW"/>
</dbReference>
<evidence type="ECO:0000256" key="4">
    <source>
        <dbReference type="ARBA" id="ARBA00022741"/>
    </source>
</evidence>
<evidence type="ECO:0000256" key="5">
    <source>
        <dbReference type="ARBA" id="ARBA00023054"/>
    </source>
</evidence>
<dbReference type="PANTHER" id="PTHR46961">
    <property type="entry name" value="DYNEIN HEAVY CHAIN 1, AXONEMAL-LIKE PROTEIN"/>
    <property type="match status" value="1"/>
</dbReference>
<evidence type="ECO:0000256" key="2">
    <source>
        <dbReference type="ARBA" id="ARBA00004245"/>
    </source>
</evidence>
<evidence type="ECO:0000259" key="9">
    <source>
        <dbReference type="Pfam" id="PF18199"/>
    </source>
</evidence>
<organism evidence="10">
    <name type="scientific">Favella ehrenbergii</name>
    <dbReference type="NCBI Taxonomy" id="182087"/>
    <lineage>
        <taxon>Eukaryota</taxon>
        <taxon>Sar</taxon>
        <taxon>Alveolata</taxon>
        <taxon>Ciliophora</taxon>
        <taxon>Intramacronucleata</taxon>
        <taxon>Spirotrichea</taxon>
        <taxon>Choreotrichia</taxon>
        <taxon>Tintinnida</taxon>
        <taxon>Xystonellidae</taxon>
        <taxon>Favella</taxon>
    </lineage>
</organism>
<proteinExistence type="predicted"/>
<dbReference type="Gene3D" id="1.20.1270.280">
    <property type="match status" value="1"/>
</dbReference>
<sequence>MLMQPRVSGGKSAATPEQIADRKANAFLEMLPDVMSWNEAHPETRKETREGVMISLGVFVKQEMERFNKLLREVKKNLNSLINAIKGTEVMSSKLEDIFNCFLNNKVPGFWMDTNLGFPSLKPLSSWVQDLVDRITFVGSWVREGPPNTFWVAAFFFPQGFMTATMQSYARATGKPIDTLGFKTHVQAFMVEEVEEAPEVGVNIHGMFMQGAKWDFKKKSVEDSDPKVPLVDFPVIWLEPMEMEADFQLSPSENFECPLYKTSARKGELSTTGHSTNFVLMLNLPSKVHQDYWIRRGTALLCMTDN</sequence>
<dbReference type="FunFam" id="3.10.490.20:FF:000005">
    <property type="entry name" value="Dynein axonemal heavy chain 6"/>
    <property type="match status" value="1"/>
</dbReference>
<comment type="subcellular location">
    <subcellularLocation>
        <location evidence="1">Cell projection</location>
        <location evidence="1">Cilium</location>
    </subcellularLocation>
    <subcellularLocation>
        <location evidence="2">Cytoplasm</location>
        <location evidence="2">Cytoskeleton</location>
    </subcellularLocation>
</comment>
<evidence type="ECO:0000256" key="6">
    <source>
        <dbReference type="ARBA" id="ARBA00023069"/>
    </source>
</evidence>
<dbReference type="InterPro" id="IPR043160">
    <property type="entry name" value="Dynein_C_barrel"/>
</dbReference>
<evidence type="ECO:0000256" key="8">
    <source>
        <dbReference type="ARBA" id="ARBA00023273"/>
    </source>
</evidence>
<keyword evidence="4" id="KW-0547">Nucleotide-binding</keyword>
<evidence type="ECO:0000313" key="10">
    <source>
        <dbReference type="EMBL" id="CAE0313677.1"/>
    </source>
</evidence>
<accession>A0A7S3MRG7</accession>
<evidence type="ECO:0000256" key="3">
    <source>
        <dbReference type="ARBA" id="ARBA00022490"/>
    </source>
</evidence>
<dbReference type="Pfam" id="PF18199">
    <property type="entry name" value="Dynein_C"/>
    <property type="match status" value="1"/>
</dbReference>
<dbReference type="EMBL" id="HBIE01028678">
    <property type="protein sequence ID" value="CAE0313677.1"/>
    <property type="molecule type" value="Transcribed_RNA"/>
</dbReference>
<dbReference type="GO" id="GO:0007018">
    <property type="term" value="P:microtubule-based movement"/>
    <property type="evidence" value="ECO:0007669"/>
    <property type="project" value="InterPro"/>
</dbReference>
<gene>
    <name evidence="10" type="ORF">FEHR0123_LOCUS8601</name>
</gene>
<dbReference type="InterPro" id="IPR041228">
    <property type="entry name" value="Dynein_C"/>
</dbReference>
<keyword evidence="5" id="KW-0175">Coiled coil</keyword>
<dbReference type="AlphaFoldDB" id="A0A7S3MRG7"/>
<keyword evidence="8" id="KW-0966">Cell projection</keyword>
<dbReference type="InterPro" id="IPR026983">
    <property type="entry name" value="DHC"/>
</dbReference>
<dbReference type="Gene3D" id="3.10.490.20">
    <property type="match status" value="1"/>
</dbReference>